<dbReference type="GO" id="GO:0140662">
    <property type="term" value="F:ATP-dependent protein folding chaperone"/>
    <property type="evidence" value="ECO:0007669"/>
    <property type="project" value="InterPro"/>
</dbReference>
<keyword evidence="2" id="KW-0547">Nucleotide-binding</keyword>
<comment type="similarity">
    <text evidence="1">Belongs to the heat shock protein 70 family.</text>
</comment>
<sequence length="62" mass="7171">NSHIEIIANNSGNRKTPSCDTFTSDEQLVGNETIDKIYPKNTIISLKRMMDRIFIILKKYQL</sequence>
<organism evidence="4 5">
    <name type="scientific">Neocallimastix californiae</name>
    <dbReference type="NCBI Taxonomy" id="1754190"/>
    <lineage>
        <taxon>Eukaryota</taxon>
        <taxon>Fungi</taxon>
        <taxon>Fungi incertae sedis</taxon>
        <taxon>Chytridiomycota</taxon>
        <taxon>Chytridiomycota incertae sedis</taxon>
        <taxon>Neocallimastigomycetes</taxon>
        <taxon>Neocallimastigales</taxon>
        <taxon>Neocallimastigaceae</taxon>
        <taxon>Neocallimastix</taxon>
    </lineage>
</organism>
<dbReference type="InterPro" id="IPR043129">
    <property type="entry name" value="ATPase_NBD"/>
</dbReference>
<dbReference type="FunFam" id="3.30.420.40:FF:000028">
    <property type="entry name" value="heat shock 70 kDa protein-like"/>
    <property type="match status" value="1"/>
</dbReference>
<comment type="caution">
    <text evidence="4">The sequence shown here is derived from an EMBL/GenBank/DDBJ whole genome shotgun (WGS) entry which is preliminary data.</text>
</comment>
<accession>A0A1Y2BY42</accession>
<evidence type="ECO:0000256" key="3">
    <source>
        <dbReference type="ARBA" id="ARBA00022840"/>
    </source>
</evidence>
<dbReference type="SUPFAM" id="SSF53067">
    <property type="entry name" value="Actin-like ATPase domain"/>
    <property type="match status" value="1"/>
</dbReference>
<dbReference type="InterPro" id="IPR013126">
    <property type="entry name" value="Hsp_70_fam"/>
</dbReference>
<dbReference type="GO" id="GO:0005524">
    <property type="term" value="F:ATP binding"/>
    <property type="evidence" value="ECO:0007669"/>
    <property type="project" value="UniProtKB-KW"/>
</dbReference>
<evidence type="ECO:0000313" key="5">
    <source>
        <dbReference type="Proteomes" id="UP000193920"/>
    </source>
</evidence>
<evidence type="ECO:0000256" key="2">
    <source>
        <dbReference type="ARBA" id="ARBA00022741"/>
    </source>
</evidence>
<dbReference type="Proteomes" id="UP000193920">
    <property type="component" value="Unassembled WGS sequence"/>
</dbReference>
<keyword evidence="5" id="KW-1185">Reference proteome</keyword>
<dbReference type="Pfam" id="PF00012">
    <property type="entry name" value="HSP70"/>
    <property type="match status" value="1"/>
</dbReference>
<protein>
    <submittedName>
        <fullName evidence="4">Uncharacterized protein</fullName>
    </submittedName>
</protein>
<name>A0A1Y2BY42_9FUNG</name>
<keyword evidence="3" id="KW-0067">ATP-binding</keyword>
<dbReference type="Gene3D" id="3.30.420.40">
    <property type="match status" value="1"/>
</dbReference>
<proteinExistence type="inferred from homology"/>
<evidence type="ECO:0000256" key="1">
    <source>
        <dbReference type="ARBA" id="ARBA00007381"/>
    </source>
</evidence>
<dbReference type="OrthoDB" id="2978977at2759"/>
<gene>
    <name evidence="4" type="ORF">LY90DRAFT_419219</name>
</gene>
<reference evidence="4 5" key="1">
    <citation type="submission" date="2016-08" db="EMBL/GenBank/DDBJ databases">
        <title>A Parts List for Fungal Cellulosomes Revealed by Comparative Genomics.</title>
        <authorList>
            <consortium name="DOE Joint Genome Institute"/>
            <person name="Haitjema C.H."/>
            <person name="Gilmore S.P."/>
            <person name="Henske J.K."/>
            <person name="Solomon K.V."/>
            <person name="De Groot R."/>
            <person name="Kuo A."/>
            <person name="Mondo S.J."/>
            <person name="Salamov A.A."/>
            <person name="Labutti K."/>
            <person name="Zhao Z."/>
            <person name="Chiniquy J."/>
            <person name="Barry K."/>
            <person name="Brewer H.M."/>
            <person name="Purvine S.O."/>
            <person name="Wright A.T."/>
            <person name="Boxma B."/>
            <person name="Van Alen T."/>
            <person name="Hackstein J.H."/>
            <person name="Baker S.E."/>
            <person name="Grigoriev I.V."/>
            <person name="O'Malley M.A."/>
        </authorList>
    </citation>
    <scope>NUCLEOTIDE SEQUENCE [LARGE SCALE GENOMIC DNA]</scope>
    <source>
        <strain evidence="4 5">G1</strain>
    </source>
</reference>
<feature type="non-terminal residue" evidence="4">
    <location>
        <position position="1"/>
    </location>
</feature>
<dbReference type="STRING" id="1754190.A0A1Y2BY42"/>
<evidence type="ECO:0000313" key="4">
    <source>
        <dbReference type="EMBL" id="ORY39683.1"/>
    </source>
</evidence>
<dbReference type="EMBL" id="MCOG01000131">
    <property type="protein sequence ID" value="ORY39683.1"/>
    <property type="molecule type" value="Genomic_DNA"/>
</dbReference>
<dbReference type="AlphaFoldDB" id="A0A1Y2BY42"/>